<evidence type="ECO:0000256" key="1">
    <source>
        <dbReference type="SAM" id="MobiDB-lite"/>
    </source>
</evidence>
<feature type="compositionally biased region" description="Basic and acidic residues" evidence="1">
    <location>
        <begin position="419"/>
        <end position="429"/>
    </location>
</feature>
<feature type="region of interest" description="Disordered" evidence="1">
    <location>
        <begin position="182"/>
        <end position="225"/>
    </location>
</feature>
<organism evidence="3">
    <name type="scientific">Rosellinia necatrix</name>
    <name type="common">White root-rot fungus</name>
    <dbReference type="NCBI Taxonomy" id="77044"/>
    <lineage>
        <taxon>Eukaryota</taxon>
        <taxon>Fungi</taxon>
        <taxon>Dikarya</taxon>
        <taxon>Ascomycota</taxon>
        <taxon>Pezizomycotina</taxon>
        <taxon>Sordariomycetes</taxon>
        <taxon>Xylariomycetidae</taxon>
        <taxon>Xylariales</taxon>
        <taxon>Xylariaceae</taxon>
        <taxon>Rosellinia</taxon>
    </lineage>
</organism>
<dbReference type="EMBL" id="DF977448">
    <property type="protein sequence ID" value="GAP86107.2"/>
    <property type="molecule type" value="Genomic_DNA"/>
</dbReference>
<feature type="compositionally biased region" description="Acidic residues" evidence="1">
    <location>
        <begin position="90"/>
        <end position="108"/>
    </location>
</feature>
<reference evidence="3" key="1">
    <citation type="submission" date="2016-03" db="EMBL/GenBank/DDBJ databases">
        <title>Draft genome sequence of Rosellinia necatrix.</title>
        <authorList>
            <person name="Kanematsu S."/>
        </authorList>
    </citation>
    <scope>NUCLEOTIDE SEQUENCE [LARGE SCALE GENOMIC DNA]</scope>
    <source>
        <strain evidence="3">W97</strain>
    </source>
</reference>
<dbReference type="PANTHER" id="PTHR23322:SF6">
    <property type="entry name" value="UBX DOMAIN-CONTAINING PROTEIN 7"/>
    <property type="match status" value="1"/>
</dbReference>
<feature type="domain" description="UBX" evidence="2">
    <location>
        <begin position="488"/>
        <end position="554"/>
    </location>
</feature>
<dbReference type="GO" id="GO:0005634">
    <property type="term" value="C:nucleus"/>
    <property type="evidence" value="ECO:0007669"/>
    <property type="project" value="TreeGrafter"/>
</dbReference>
<dbReference type="Gene3D" id="3.40.30.10">
    <property type="entry name" value="Glutaredoxin"/>
    <property type="match status" value="1"/>
</dbReference>
<dbReference type="InterPro" id="IPR001012">
    <property type="entry name" value="UBX_dom"/>
</dbReference>
<dbReference type="OrthoDB" id="270602at2759"/>
<dbReference type="PANTHER" id="PTHR23322">
    <property type="entry name" value="FAS-ASSOCIATED PROTEIN"/>
    <property type="match status" value="1"/>
</dbReference>
<proteinExistence type="predicted"/>
<dbReference type="SMART" id="SM00594">
    <property type="entry name" value="UAS"/>
    <property type="match status" value="1"/>
</dbReference>
<gene>
    <name evidence="3" type="ORF">SAMD00023353_0302380</name>
</gene>
<name>A0A1W2TDM9_ROSNE</name>
<dbReference type="InterPro" id="IPR006577">
    <property type="entry name" value="UAS"/>
</dbReference>
<dbReference type="CDD" id="cd01767">
    <property type="entry name" value="UBX"/>
    <property type="match status" value="1"/>
</dbReference>
<dbReference type="Gene3D" id="3.10.20.90">
    <property type="entry name" value="Phosphatidylinositol 3-kinase Catalytic Subunit, Chain A, domain 1"/>
    <property type="match status" value="1"/>
</dbReference>
<dbReference type="SUPFAM" id="SSF54236">
    <property type="entry name" value="Ubiquitin-like"/>
    <property type="match status" value="1"/>
</dbReference>
<dbReference type="CDD" id="cd02958">
    <property type="entry name" value="UAS"/>
    <property type="match status" value="1"/>
</dbReference>
<dbReference type="Pfam" id="PF00789">
    <property type="entry name" value="UBX"/>
    <property type="match status" value="1"/>
</dbReference>
<keyword evidence="4" id="KW-1185">Reference proteome</keyword>
<dbReference type="InterPro" id="IPR029071">
    <property type="entry name" value="Ubiquitin-like_domsf"/>
</dbReference>
<dbReference type="Pfam" id="PF13899">
    <property type="entry name" value="Thioredoxin_7"/>
    <property type="match status" value="1"/>
</dbReference>
<dbReference type="OMA" id="PAIFDCQ"/>
<feature type="compositionally biased region" description="Polar residues" evidence="1">
    <location>
        <begin position="403"/>
        <end position="415"/>
    </location>
</feature>
<dbReference type="SUPFAM" id="SSF52833">
    <property type="entry name" value="Thioredoxin-like"/>
    <property type="match status" value="1"/>
</dbReference>
<dbReference type="Pfam" id="PF14555">
    <property type="entry name" value="UBA_4"/>
    <property type="match status" value="1"/>
</dbReference>
<dbReference type="AlphaFoldDB" id="A0A1W2TDM9"/>
<evidence type="ECO:0000259" key="2">
    <source>
        <dbReference type="PROSITE" id="PS50033"/>
    </source>
</evidence>
<dbReference type="STRING" id="77044.A0A1W2TDM9"/>
<dbReference type="Proteomes" id="UP000054516">
    <property type="component" value="Unassembled WGS sequence"/>
</dbReference>
<sequence>MSDVDTFMLVTGVDSQDVARGYIQISGGDPIQAIQTFYDNPELQASFHATPAAPSVTVTSSHNEEPPPRPRGGRLATGREDSSGVVHIDSDDDDDDGDDDDDVQMIDDDTNIATIAKIAQEEEDAAMARRLQEELYGLGSGDTGDGVRAPIAQTTETLAGPSHAWAPMEEDREAAVLEQLRARQSRQQQRRNRNPANPFDQAPSIWDDGSVPPIPLNPDADQSSRSRAAMLRDLFRPPHELISDATWDEARDEGKVDKKWIMVNLQDLDVFQCQVLNRDVWKDENIKGLVKEHFIFLQYDKREGRAQSYIQLYFPNGAHENSDNYPHLSIIDPRTGEQVKVWSGKSFPTPGELYGDLIEFLDRYSLAANSKNPVVQSKPKRQPIDVGRLTEDEMLQLAMQNSLEANGGSSESSVQDPDMLTKHTNDSGKGKGKAIDVITDLTGDPAQELPSSSGEPAESAFSGISSTNPHVEPGNHPATTTRIQFRHSGGRVIRRFAVTEKIRRIYEWLKAEPFEGKEGVLFELKTMPAGADLINQLDKTIEEAGLKQGTVMIEFIED</sequence>
<feature type="region of interest" description="Disordered" evidence="1">
    <location>
        <begin position="50"/>
        <end position="108"/>
    </location>
</feature>
<dbReference type="GO" id="GO:0043130">
    <property type="term" value="F:ubiquitin binding"/>
    <property type="evidence" value="ECO:0007669"/>
    <property type="project" value="TreeGrafter"/>
</dbReference>
<dbReference type="GO" id="GO:0043161">
    <property type="term" value="P:proteasome-mediated ubiquitin-dependent protein catabolic process"/>
    <property type="evidence" value="ECO:0007669"/>
    <property type="project" value="TreeGrafter"/>
</dbReference>
<dbReference type="PROSITE" id="PS50033">
    <property type="entry name" value="UBX"/>
    <property type="match status" value="1"/>
</dbReference>
<protein>
    <submittedName>
        <fullName evidence="3">Putative ubx domain protein</fullName>
    </submittedName>
</protein>
<dbReference type="InterPro" id="IPR036249">
    <property type="entry name" value="Thioredoxin-like_sf"/>
</dbReference>
<accession>A0A1W2TDM9</accession>
<feature type="region of interest" description="Disordered" evidence="1">
    <location>
        <begin position="403"/>
        <end position="481"/>
    </location>
</feature>
<dbReference type="InterPro" id="IPR050730">
    <property type="entry name" value="UBX_domain-protein"/>
</dbReference>
<evidence type="ECO:0000313" key="4">
    <source>
        <dbReference type="Proteomes" id="UP000054516"/>
    </source>
</evidence>
<evidence type="ECO:0000313" key="3">
    <source>
        <dbReference type="EMBL" id="GAP86107.2"/>
    </source>
</evidence>